<gene>
    <name evidence="1" type="ORF">NZ698_00475</name>
</gene>
<dbReference type="EMBL" id="JAOTEM010000001">
    <property type="protein sequence ID" value="MCU7615655.1"/>
    <property type="molecule type" value="Genomic_DNA"/>
</dbReference>
<proteinExistence type="predicted"/>
<sequence length="99" mass="11506">MSFYLRTVTPDGYEHNRAIGKNYSYVNRETQYDEFCKAYEAAFGITHVADLDETSDRFSKKCQGIVVYNDGSELVPLYKDHCNYIMTENGKTFTNLTYK</sequence>
<accession>A0ABT2W082</accession>
<dbReference type="RefSeq" id="WP_263000797.1">
    <property type="nucleotide sequence ID" value="NZ_JAOTEM010000001.1"/>
</dbReference>
<dbReference type="Proteomes" id="UP001208649">
    <property type="component" value="Unassembled WGS sequence"/>
</dbReference>
<organism evidence="1 2">
    <name type="scientific">Chryseobacterium edaphi</name>
    <dbReference type="NCBI Taxonomy" id="2976532"/>
    <lineage>
        <taxon>Bacteria</taxon>
        <taxon>Pseudomonadati</taxon>
        <taxon>Bacteroidota</taxon>
        <taxon>Flavobacteriia</taxon>
        <taxon>Flavobacteriales</taxon>
        <taxon>Weeksellaceae</taxon>
        <taxon>Chryseobacterium group</taxon>
        <taxon>Chryseobacterium</taxon>
    </lineage>
</organism>
<reference evidence="2" key="1">
    <citation type="submission" date="2023-07" db="EMBL/GenBank/DDBJ databases">
        <title>Chryseobacterium sp. strain PBS4-4 Genome sequencing and assembly.</title>
        <authorList>
            <person name="Jung Y."/>
        </authorList>
    </citation>
    <scope>NUCLEOTIDE SEQUENCE [LARGE SCALE GENOMIC DNA]</scope>
    <source>
        <strain evidence="2">PBS4-4</strain>
    </source>
</reference>
<comment type="caution">
    <text evidence="1">The sequence shown here is derived from an EMBL/GenBank/DDBJ whole genome shotgun (WGS) entry which is preliminary data.</text>
</comment>
<evidence type="ECO:0000313" key="2">
    <source>
        <dbReference type="Proteomes" id="UP001208649"/>
    </source>
</evidence>
<protein>
    <recommendedName>
        <fullName evidence="3">Phage protein</fullName>
    </recommendedName>
</protein>
<keyword evidence="2" id="KW-1185">Reference proteome</keyword>
<name>A0ABT2W082_9FLAO</name>
<evidence type="ECO:0000313" key="1">
    <source>
        <dbReference type="EMBL" id="MCU7615655.1"/>
    </source>
</evidence>
<evidence type="ECO:0008006" key="3">
    <source>
        <dbReference type="Google" id="ProtNLM"/>
    </source>
</evidence>